<dbReference type="GO" id="GO:0016747">
    <property type="term" value="F:acyltransferase activity, transferring groups other than amino-acyl groups"/>
    <property type="evidence" value="ECO:0007669"/>
    <property type="project" value="InterPro"/>
</dbReference>
<dbReference type="InterPro" id="IPR016181">
    <property type="entry name" value="Acyl_CoA_acyltransferase"/>
</dbReference>
<dbReference type="PANTHER" id="PTHR43415">
    <property type="entry name" value="SPERMIDINE N(1)-ACETYLTRANSFERASE"/>
    <property type="match status" value="1"/>
</dbReference>
<dbReference type="Gene3D" id="3.40.630.30">
    <property type="match status" value="1"/>
</dbReference>
<dbReference type="AlphaFoldDB" id="A0A0F9MY13"/>
<gene>
    <name evidence="2" type="ORF">LCGC14_1018770</name>
</gene>
<accession>A0A0F9MY13</accession>
<name>A0A0F9MY13_9ZZZZ</name>
<proteinExistence type="predicted"/>
<dbReference type="Pfam" id="PF13302">
    <property type="entry name" value="Acetyltransf_3"/>
    <property type="match status" value="1"/>
</dbReference>
<dbReference type="SUPFAM" id="SSF55729">
    <property type="entry name" value="Acyl-CoA N-acyltransferases (Nat)"/>
    <property type="match status" value="1"/>
</dbReference>
<comment type="caution">
    <text evidence="2">The sequence shown here is derived from an EMBL/GenBank/DDBJ whole genome shotgun (WGS) entry which is preliminary data.</text>
</comment>
<evidence type="ECO:0000259" key="1">
    <source>
        <dbReference type="PROSITE" id="PS51186"/>
    </source>
</evidence>
<dbReference type="CDD" id="cd04301">
    <property type="entry name" value="NAT_SF"/>
    <property type="match status" value="1"/>
</dbReference>
<evidence type="ECO:0000313" key="2">
    <source>
        <dbReference type="EMBL" id="KKN12215.1"/>
    </source>
</evidence>
<dbReference type="PROSITE" id="PS51186">
    <property type="entry name" value="GNAT"/>
    <property type="match status" value="1"/>
</dbReference>
<organism evidence="2">
    <name type="scientific">marine sediment metagenome</name>
    <dbReference type="NCBI Taxonomy" id="412755"/>
    <lineage>
        <taxon>unclassified sequences</taxon>
        <taxon>metagenomes</taxon>
        <taxon>ecological metagenomes</taxon>
    </lineage>
</organism>
<feature type="domain" description="N-acetyltransferase" evidence="1">
    <location>
        <begin position="16"/>
        <end position="182"/>
    </location>
</feature>
<dbReference type="EMBL" id="LAZR01004054">
    <property type="protein sequence ID" value="KKN12215.1"/>
    <property type="molecule type" value="Genomic_DNA"/>
</dbReference>
<sequence>MIYDSEIIEEINDGKLTLRKISKHDGEFLYDGLNEKGMTEYLSLQPLKTLEHSKRIIRNYLKYWDNYVQFNYIIVLQETNKVKVGSISLWNVNWRHRRAEIGIWIIPSYWSRGLGKNSISLIKKIAFNHLKLNRLEAHIVIENTNSISLFKKSGFREEGSLKQYLNFNGKYHDALILACLKRDLNK</sequence>
<protein>
    <recommendedName>
        <fullName evidence="1">N-acetyltransferase domain-containing protein</fullName>
    </recommendedName>
</protein>
<dbReference type="InterPro" id="IPR000182">
    <property type="entry name" value="GNAT_dom"/>
</dbReference>
<dbReference type="PANTHER" id="PTHR43415:SF3">
    <property type="entry name" value="GNAT-FAMILY ACETYLTRANSFERASE"/>
    <property type="match status" value="1"/>
</dbReference>
<reference evidence="2" key="1">
    <citation type="journal article" date="2015" name="Nature">
        <title>Complex archaea that bridge the gap between prokaryotes and eukaryotes.</title>
        <authorList>
            <person name="Spang A."/>
            <person name="Saw J.H."/>
            <person name="Jorgensen S.L."/>
            <person name="Zaremba-Niedzwiedzka K."/>
            <person name="Martijn J."/>
            <person name="Lind A.E."/>
            <person name="van Eijk R."/>
            <person name="Schleper C."/>
            <person name="Guy L."/>
            <person name="Ettema T.J."/>
        </authorList>
    </citation>
    <scope>NUCLEOTIDE SEQUENCE</scope>
</reference>